<name>X6LH53_RETFI</name>
<accession>X6LH53</accession>
<reference evidence="1 2" key="1">
    <citation type="journal article" date="2013" name="Curr. Biol.">
        <title>The Genome of the Foraminiferan Reticulomyxa filosa.</title>
        <authorList>
            <person name="Glockner G."/>
            <person name="Hulsmann N."/>
            <person name="Schleicher M."/>
            <person name="Noegel A.A."/>
            <person name="Eichinger L."/>
            <person name="Gallinger C."/>
            <person name="Pawlowski J."/>
            <person name="Sierra R."/>
            <person name="Euteneuer U."/>
            <person name="Pillet L."/>
            <person name="Moustafa A."/>
            <person name="Platzer M."/>
            <person name="Groth M."/>
            <person name="Szafranski K."/>
            <person name="Schliwa M."/>
        </authorList>
    </citation>
    <scope>NUCLEOTIDE SEQUENCE [LARGE SCALE GENOMIC DNA]</scope>
</reference>
<evidence type="ECO:0000313" key="2">
    <source>
        <dbReference type="Proteomes" id="UP000023152"/>
    </source>
</evidence>
<dbReference type="EMBL" id="ASPP01038674">
    <property type="protein sequence ID" value="ETO01303.1"/>
    <property type="molecule type" value="Genomic_DNA"/>
</dbReference>
<evidence type="ECO:0000313" key="1">
    <source>
        <dbReference type="EMBL" id="ETO01303.1"/>
    </source>
</evidence>
<dbReference type="Proteomes" id="UP000023152">
    <property type="component" value="Unassembled WGS sequence"/>
</dbReference>
<organism evidence="1 2">
    <name type="scientific">Reticulomyxa filosa</name>
    <dbReference type="NCBI Taxonomy" id="46433"/>
    <lineage>
        <taxon>Eukaryota</taxon>
        <taxon>Sar</taxon>
        <taxon>Rhizaria</taxon>
        <taxon>Retaria</taxon>
        <taxon>Foraminifera</taxon>
        <taxon>Monothalamids</taxon>
        <taxon>Reticulomyxidae</taxon>
        <taxon>Reticulomyxa</taxon>
    </lineage>
</organism>
<comment type="caution">
    <text evidence="1">The sequence shown here is derived from an EMBL/GenBank/DDBJ whole genome shotgun (WGS) entry which is preliminary data.</text>
</comment>
<protein>
    <submittedName>
        <fullName evidence="1">Uncharacterized protein</fullName>
    </submittedName>
</protein>
<keyword evidence="2" id="KW-1185">Reference proteome</keyword>
<gene>
    <name evidence="1" type="ORF">RFI_36137</name>
</gene>
<dbReference type="AlphaFoldDB" id="X6LH53"/>
<sequence length="141" mass="16237">MGCQYYGGTFKGRKCFDVNSNRCAFIHRHQVIEKLGDTEAIGKDVAQPKSYSGDLRQVKFVKTKYYGICKVILIRFGSLSDGEIIELKLRHWLPNRDDGTVDCKGYFSIVIRTFVREKTLEESRTNRRHVAPTKIAMLMAR</sequence>
<proteinExistence type="predicted"/>